<reference evidence="3 4" key="1">
    <citation type="journal article" date="2019" name="G3 (Bethesda)">
        <title>Sequencing of a Wild Apple (Malus baccata) Genome Unravels the Differences Between Cultivated and Wild Apple Species Regarding Disease Resistance and Cold Tolerance.</title>
        <authorList>
            <person name="Chen X."/>
        </authorList>
    </citation>
    <scope>NUCLEOTIDE SEQUENCE [LARGE SCALE GENOMIC DNA]</scope>
    <source>
        <strain evidence="4">cv. Shandingzi</strain>
        <tissue evidence="3">Leaves</tissue>
    </source>
</reference>
<dbReference type="PROSITE" id="PS51375">
    <property type="entry name" value="PPR"/>
    <property type="match status" value="3"/>
</dbReference>
<evidence type="ECO:0000256" key="1">
    <source>
        <dbReference type="ARBA" id="ARBA00022737"/>
    </source>
</evidence>
<dbReference type="InterPro" id="IPR011990">
    <property type="entry name" value="TPR-like_helical_dom_sf"/>
</dbReference>
<keyword evidence="1" id="KW-0677">Repeat</keyword>
<evidence type="ECO:0008006" key="5">
    <source>
        <dbReference type="Google" id="ProtNLM"/>
    </source>
</evidence>
<dbReference type="InterPro" id="IPR046960">
    <property type="entry name" value="PPR_At4g14850-like_plant"/>
</dbReference>
<dbReference type="Pfam" id="PF13041">
    <property type="entry name" value="PPR_2"/>
    <property type="match status" value="3"/>
</dbReference>
<evidence type="ECO:0000313" key="4">
    <source>
        <dbReference type="Proteomes" id="UP000315295"/>
    </source>
</evidence>
<feature type="repeat" description="PPR" evidence="2">
    <location>
        <begin position="139"/>
        <end position="173"/>
    </location>
</feature>
<organism evidence="3 4">
    <name type="scientific">Malus baccata</name>
    <name type="common">Siberian crab apple</name>
    <name type="synonym">Pyrus baccata</name>
    <dbReference type="NCBI Taxonomy" id="106549"/>
    <lineage>
        <taxon>Eukaryota</taxon>
        <taxon>Viridiplantae</taxon>
        <taxon>Streptophyta</taxon>
        <taxon>Embryophyta</taxon>
        <taxon>Tracheophyta</taxon>
        <taxon>Spermatophyta</taxon>
        <taxon>Magnoliopsida</taxon>
        <taxon>eudicotyledons</taxon>
        <taxon>Gunneridae</taxon>
        <taxon>Pentapetalae</taxon>
        <taxon>rosids</taxon>
        <taxon>fabids</taxon>
        <taxon>Rosales</taxon>
        <taxon>Rosaceae</taxon>
        <taxon>Amygdaloideae</taxon>
        <taxon>Maleae</taxon>
        <taxon>Malus</taxon>
    </lineage>
</organism>
<name>A0A540MQP4_MALBA</name>
<dbReference type="FunFam" id="1.25.40.10:FF:000196">
    <property type="entry name" value="Pentatricopeptide repeat-containing protein At4g14850"/>
    <property type="match status" value="1"/>
</dbReference>
<dbReference type="EMBL" id="VIEB01000203">
    <property type="protein sequence ID" value="TQE01092.1"/>
    <property type="molecule type" value="Genomic_DNA"/>
</dbReference>
<dbReference type="AlphaFoldDB" id="A0A540MQP4"/>
<gene>
    <name evidence="3" type="ORF">C1H46_013369</name>
</gene>
<dbReference type="GO" id="GO:0003723">
    <property type="term" value="F:RNA binding"/>
    <property type="evidence" value="ECO:0007669"/>
    <property type="project" value="InterPro"/>
</dbReference>
<evidence type="ECO:0000256" key="2">
    <source>
        <dbReference type="PROSITE-ProRule" id="PRU00708"/>
    </source>
</evidence>
<dbReference type="FunFam" id="1.25.40.10:FF:000344">
    <property type="entry name" value="Pentatricopeptide repeat-containing protein"/>
    <property type="match status" value="1"/>
</dbReference>
<dbReference type="Gene3D" id="1.25.40.10">
    <property type="entry name" value="Tetratricopeptide repeat domain"/>
    <property type="match status" value="2"/>
</dbReference>
<evidence type="ECO:0000313" key="3">
    <source>
        <dbReference type="EMBL" id="TQE01092.1"/>
    </source>
</evidence>
<dbReference type="GO" id="GO:0009451">
    <property type="term" value="P:RNA modification"/>
    <property type="evidence" value="ECO:0007669"/>
    <property type="project" value="InterPro"/>
</dbReference>
<dbReference type="InterPro" id="IPR002885">
    <property type="entry name" value="PPR_rpt"/>
</dbReference>
<feature type="repeat" description="PPR" evidence="2">
    <location>
        <begin position="75"/>
        <end position="109"/>
    </location>
</feature>
<keyword evidence="4" id="KW-1185">Reference proteome</keyword>
<dbReference type="Proteomes" id="UP000315295">
    <property type="component" value="Unassembled WGS sequence"/>
</dbReference>
<sequence length="291" mass="32320">MHSLGVKCNEFTFPSVLKACSITRDLGLGKQVHAVALFTGFEFDEFVANTLVVMYAKCREFGDSRRLFDAIPERNVVSWNALFSCYVQSDFHGESMDLFQEMILSGVRPNEYSLSRRINVCTGLGDGSHGRKIHGYMKDMIAWNAVISGHSQNGEDIEAVSLFSEMYKEGGEFNQTTLSTVLKATASVQAIDVCEQVHSLSIKTGFESDMYVINSLLDTYGKCGRVEDAARIFKECPIEDVVALTSMITAYSQYEQGEEALKLYLQMLERVNKSDSFVCSSLLNACANLSA</sequence>
<dbReference type="Pfam" id="PF01535">
    <property type="entry name" value="PPR"/>
    <property type="match status" value="1"/>
</dbReference>
<dbReference type="PANTHER" id="PTHR47926">
    <property type="entry name" value="PENTATRICOPEPTIDE REPEAT-CONTAINING PROTEIN"/>
    <property type="match status" value="1"/>
</dbReference>
<accession>A0A540MQP4</accession>
<feature type="repeat" description="PPR" evidence="2">
    <location>
        <begin position="209"/>
        <end position="243"/>
    </location>
</feature>
<comment type="caution">
    <text evidence="3">The sequence shown here is derived from an EMBL/GenBank/DDBJ whole genome shotgun (WGS) entry which is preliminary data.</text>
</comment>
<dbReference type="NCBIfam" id="TIGR00756">
    <property type="entry name" value="PPR"/>
    <property type="match status" value="4"/>
</dbReference>
<proteinExistence type="predicted"/>
<protein>
    <recommendedName>
        <fullName evidence="5">Pentacotripeptide-repeat region of PRORP domain-containing protein</fullName>
    </recommendedName>
</protein>